<accession>A0A7D4TN60</accession>
<dbReference type="EMBL" id="CP054139">
    <property type="protein sequence ID" value="QKJ29554.1"/>
    <property type="molecule type" value="Genomic_DNA"/>
</dbReference>
<dbReference type="AlphaFoldDB" id="A0A7D4TN60"/>
<proteinExistence type="predicted"/>
<dbReference type="RefSeq" id="WP_173414246.1">
    <property type="nucleotide sequence ID" value="NZ_CP054139.1"/>
</dbReference>
<evidence type="ECO:0000313" key="1">
    <source>
        <dbReference type="EMBL" id="QKJ29554.1"/>
    </source>
</evidence>
<dbReference type="KEGG" id="mmab:HQ865_07240"/>
<protein>
    <submittedName>
        <fullName evidence="1">Uncharacterized protein</fullName>
    </submittedName>
</protein>
<evidence type="ECO:0000313" key="2">
    <source>
        <dbReference type="Proteomes" id="UP000505355"/>
    </source>
</evidence>
<keyword evidence="2" id="KW-1185">Reference proteome</keyword>
<reference evidence="1 2" key="1">
    <citation type="submission" date="2020-05" db="EMBL/GenBank/DDBJ databases">
        <title>Mucilaginibacter mali sp. nov.</title>
        <authorList>
            <person name="Kim H.S."/>
            <person name="Lee K.C."/>
            <person name="Suh M.K."/>
            <person name="Kim J.-S."/>
            <person name="Han K.-I."/>
            <person name="Eom M.K."/>
            <person name="Shin Y.K."/>
            <person name="Lee J.-S."/>
        </authorList>
    </citation>
    <scope>NUCLEOTIDE SEQUENCE [LARGE SCALE GENOMIC DNA]</scope>
    <source>
        <strain evidence="1 2">G2-14</strain>
    </source>
</reference>
<organism evidence="1 2">
    <name type="scientific">Mucilaginibacter mali</name>
    <dbReference type="NCBI Taxonomy" id="2740462"/>
    <lineage>
        <taxon>Bacteria</taxon>
        <taxon>Pseudomonadati</taxon>
        <taxon>Bacteroidota</taxon>
        <taxon>Sphingobacteriia</taxon>
        <taxon>Sphingobacteriales</taxon>
        <taxon>Sphingobacteriaceae</taxon>
        <taxon>Mucilaginibacter</taxon>
    </lineage>
</organism>
<sequence length="273" mass="30859">MKLTKPKAIRLFLKCNIILNILILFEIKTFAQKLPNVQTTNLWAPANIKIDGNIKDWPADFKAHNSATDFFYTMANDDKYLYIVIQERDPHIISSMFSGGVTIAVKSFGNKADYGKAVTYPVYDPRLPMYVNFRAKPKVLDSSKTELLQLDSFVRASNLRLTQMSKTIKVANIEGLDSTLSVYNDEGIKAASLFNNKMFYTIEFAISLQRLNLSADKVDKFNYQIKINEVEERGMTINRDETGNITLFKGGANAQVGQSATYFNGEYTLAKKP</sequence>
<gene>
    <name evidence="1" type="ORF">HQ865_07240</name>
</gene>
<dbReference type="Proteomes" id="UP000505355">
    <property type="component" value="Chromosome"/>
</dbReference>
<name>A0A7D4TN60_9SPHI</name>
<dbReference type="SUPFAM" id="SSF49344">
    <property type="entry name" value="CBD9-like"/>
    <property type="match status" value="1"/>
</dbReference>